<proteinExistence type="predicted"/>
<gene>
    <name evidence="1" type="ordered locus">Y11_13681</name>
</gene>
<dbReference type="KEGG" id="yey:Y11_13681"/>
<dbReference type="InterPro" id="IPR050172">
    <property type="entry name" value="SsuD_RutA_monooxygenase"/>
</dbReference>
<dbReference type="PANTHER" id="PTHR42847:SF4">
    <property type="entry name" value="ALKANESULFONATE MONOOXYGENASE-RELATED"/>
    <property type="match status" value="1"/>
</dbReference>
<dbReference type="InterPro" id="IPR036661">
    <property type="entry name" value="Luciferase-like_sf"/>
</dbReference>
<reference evidence="1 2" key="1">
    <citation type="journal article" date="2011" name="J. Bacteriol.">
        <title>Complete genome sequence of Yersinia enterocolitica subsp. palearctica serogroup O:3.</title>
        <authorList>
            <person name="Batzilla J."/>
            <person name="Hoper D."/>
            <person name="Antonenka U."/>
            <person name="Heesemann J."/>
            <person name="Rakin A."/>
        </authorList>
    </citation>
    <scope>NUCLEOTIDE SEQUENCE [LARGE SCALE GENOMIC DNA]</scope>
    <source>
        <strain evidence="2">DSM 13030 / CIP 106945 / Y11</strain>
    </source>
</reference>
<dbReference type="GO" id="GO:0046306">
    <property type="term" value="P:alkanesulfonate catabolic process"/>
    <property type="evidence" value="ECO:0007669"/>
    <property type="project" value="TreeGrafter"/>
</dbReference>
<accession>A0A0H3NP45</accession>
<dbReference type="Gene3D" id="3.20.20.30">
    <property type="entry name" value="Luciferase-like domain"/>
    <property type="match status" value="1"/>
</dbReference>
<evidence type="ECO:0000313" key="2">
    <source>
        <dbReference type="Proteomes" id="UP000008084"/>
    </source>
</evidence>
<dbReference type="AlphaFoldDB" id="A0A0H3NP45"/>
<protein>
    <submittedName>
        <fullName evidence="1">Putative monooxygenase RutA in novel pyrimidine catabolism pathway</fullName>
    </submittedName>
</protein>
<evidence type="ECO:0000313" key="1">
    <source>
        <dbReference type="EMBL" id="CBY26813.1"/>
    </source>
</evidence>
<keyword evidence="1" id="KW-0560">Oxidoreductase</keyword>
<dbReference type="PATRIC" id="fig|930944.6.peg.1358"/>
<organism evidence="1 2">
    <name type="scientific">Yersinia enterocolitica subsp. palearctica serotype O:3 (strain DSM 13030 / CIP 106945 / Y11)</name>
    <dbReference type="NCBI Taxonomy" id="930944"/>
    <lineage>
        <taxon>Bacteria</taxon>
        <taxon>Pseudomonadati</taxon>
        <taxon>Pseudomonadota</taxon>
        <taxon>Gammaproteobacteria</taxon>
        <taxon>Enterobacterales</taxon>
        <taxon>Yersiniaceae</taxon>
        <taxon>Yersinia</taxon>
    </lineage>
</organism>
<dbReference type="SUPFAM" id="SSF51679">
    <property type="entry name" value="Bacterial luciferase-like"/>
    <property type="match status" value="1"/>
</dbReference>
<dbReference type="HOGENOM" id="CLU_127016_0_0_6"/>
<dbReference type="EMBL" id="FR729477">
    <property type="protein sequence ID" value="CBY26813.1"/>
    <property type="molecule type" value="Genomic_DNA"/>
</dbReference>
<dbReference type="Proteomes" id="UP000008084">
    <property type="component" value="Chromosome"/>
</dbReference>
<keyword evidence="1" id="KW-0503">Monooxygenase</keyword>
<dbReference type="PANTHER" id="PTHR42847">
    <property type="entry name" value="ALKANESULFONATE MONOOXYGENASE"/>
    <property type="match status" value="1"/>
</dbReference>
<sequence length="145" mass="15846">MTGQTRLFFVHNYSSYVLFMIIADETDELARAKWEGYKAGADTEALAWLTEQSGKDTQSGADTNVRQMADPTSAVNINMGTLVGSYANVAKMMDDIATVPGTEGILLTFDDFLSGIENFGQHIQPLMNSRADIFNTLPPATREVA</sequence>
<name>A0A0H3NP45_YERE1</name>
<dbReference type="GO" id="GO:0008726">
    <property type="term" value="F:alkanesulfonate monooxygenase activity"/>
    <property type="evidence" value="ECO:0007669"/>
    <property type="project" value="TreeGrafter"/>
</dbReference>